<feature type="transmembrane region" description="Helical" evidence="8">
    <location>
        <begin position="17"/>
        <end position="36"/>
    </location>
</feature>
<dbReference type="EMBL" id="JACYFT010000002">
    <property type="protein sequence ID" value="MBD8050505.1"/>
    <property type="molecule type" value="Genomic_DNA"/>
</dbReference>
<dbReference type="GO" id="GO:0005886">
    <property type="term" value="C:plasma membrane"/>
    <property type="evidence" value="ECO:0007669"/>
    <property type="project" value="UniProtKB-SubCell"/>
</dbReference>
<dbReference type="InterPro" id="IPR058130">
    <property type="entry name" value="PEA_transf_C"/>
</dbReference>
<dbReference type="InterPro" id="IPR012549">
    <property type="entry name" value="EptA-like_N"/>
</dbReference>
<feature type="transmembrane region" description="Helical" evidence="8">
    <location>
        <begin position="155"/>
        <end position="178"/>
    </location>
</feature>
<evidence type="ECO:0000256" key="2">
    <source>
        <dbReference type="ARBA" id="ARBA00022475"/>
    </source>
</evidence>
<dbReference type="GO" id="GO:0016776">
    <property type="term" value="F:phosphotransferase activity, phosphate group as acceptor"/>
    <property type="evidence" value="ECO:0007669"/>
    <property type="project" value="TreeGrafter"/>
</dbReference>
<gene>
    <name evidence="11" type="ORF">IC609_08105</name>
</gene>
<dbReference type="RefSeq" id="WP_191819010.1">
    <property type="nucleotide sequence ID" value="NZ_JACYFT010000002.1"/>
</dbReference>
<sequence>MIQKFLRTHAPSGVHPLWLTTLTTLWLVTLANIPLWRQLQQLPEVSGLRGLLFGLGMATTIAGLTHALLSLLNVRWLIKPVLTVFLLSAASGAYFMMSYGIVIDPTMIQNVAQTDPKEAADLFNWRMLVVMGLLGVLPAWALWQVPVKPIAPLKSLVANTLALIASVVVMVLSLLAIYQDFASVMRNHTQVRYLINPLNSFYAIGKVAAQPLQRENKVILPLGEDARLTLADSQAPATVVLVLGETARMGNFGINGYERNTTPRLAQESVISLRNVMSCGTSTAASVPCMFSHLGREGYDKRSANHESVLDVLQRAGLAVLWIDNQSGCKGVCDRVPHVNTSDLKVSPHCDGGECHDAVMLHDLNARIAQLPAERRAKGVVIVMHQMGSHGPAYHKRVPASFKKFQPECTSNALQQCSREQVVNAYDNTILYTDHFLTETIHWLQQQKGPSALMYVSDHGESLGENNLYLHGLPYAVAPDVQKRVAWINWFSDSFERQRQIGRSCLQQKLQAPLSHDNYFHSVLGLTGVHTSVYQSALDIFASCRPAP</sequence>
<evidence type="ECO:0000256" key="4">
    <source>
        <dbReference type="ARBA" id="ARBA00022679"/>
    </source>
</evidence>
<evidence type="ECO:0000256" key="1">
    <source>
        <dbReference type="ARBA" id="ARBA00004429"/>
    </source>
</evidence>
<dbReference type="NCBIfam" id="NF028537">
    <property type="entry name" value="P_eth_NH2_trans"/>
    <property type="match status" value="1"/>
</dbReference>
<feature type="transmembrane region" description="Helical" evidence="8">
    <location>
        <begin position="123"/>
        <end position="143"/>
    </location>
</feature>
<evidence type="ECO:0000259" key="9">
    <source>
        <dbReference type="Pfam" id="PF00884"/>
    </source>
</evidence>
<keyword evidence="12" id="KW-1185">Reference proteome</keyword>
<reference evidence="11" key="1">
    <citation type="submission" date="2020-09" db="EMBL/GenBank/DDBJ databases">
        <title>Genome seq and assembly of Limnohabitants sp.</title>
        <authorList>
            <person name="Chhetri G."/>
        </authorList>
    </citation>
    <scope>NUCLEOTIDE SEQUENCE</scope>
    <source>
        <strain evidence="11">JUR4</strain>
    </source>
</reference>
<keyword evidence="7 8" id="KW-0472">Membrane</keyword>
<evidence type="ECO:0000256" key="3">
    <source>
        <dbReference type="ARBA" id="ARBA00022519"/>
    </source>
</evidence>
<evidence type="ECO:0000313" key="12">
    <source>
        <dbReference type="Proteomes" id="UP000647424"/>
    </source>
</evidence>
<dbReference type="AlphaFoldDB" id="A0A927FFJ5"/>
<evidence type="ECO:0000256" key="5">
    <source>
        <dbReference type="ARBA" id="ARBA00022692"/>
    </source>
</evidence>
<keyword evidence="4 11" id="KW-0808">Transferase</keyword>
<evidence type="ECO:0000256" key="6">
    <source>
        <dbReference type="ARBA" id="ARBA00022989"/>
    </source>
</evidence>
<comment type="caution">
    <text evidence="11">The sequence shown here is derived from an EMBL/GenBank/DDBJ whole genome shotgun (WGS) entry which is preliminary data.</text>
</comment>
<dbReference type="InterPro" id="IPR017850">
    <property type="entry name" value="Alkaline_phosphatase_core_sf"/>
</dbReference>
<feature type="domain" description="Phosphoethanolamine transferase N-terminal" evidence="10">
    <location>
        <begin position="64"/>
        <end position="210"/>
    </location>
</feature>
<dbReference type="Pfam" id="PF00884">
    <property type="entry name" value="Sulfatase"/>
    <property type="match status" value="1"/>
</dbReference>
<dbReference type="Pfam" id="PF08019">
    <property type="entry name" value="EptA_B_N"/>
    <property type="match status" value="1"/>
</dbReference>
<dbReference type="SUPFAM" id="SSF53649">
    <property type="entry name" value="Alkaline phosphatase-like"/>
    <property type="match status" value="1"/>
</dbReference>
<comment type="subcellular location">
    <subcellularLocation>
        <location evidence="1">Cell inner membrane</location>
        <topology evidence="1">Multi-pass membrane protein</topology>
    </subcellularLocation>
</comment>
<dbReference type="CDD" id="cd16017">
    <property type="entry name" value="LptA"/>
    <property type="match status" value="1"/>
</dbReference>
<feature type="transmembrane region" description="Helical" evidence="8">
    <location>
        <begin position="81"/>
        <end position="102"/>
    </location>
</feature>
<evidence type="ECO:0000259" key="10">
    <source>
        <dbReference type="Pfam" id="PF08019"/>
    </source>
</evidence>
<keyword evidence="6 8" id="KW-1133">Transmembrane helix</keyword>
<dbReference type="GO" id="GO:0009244">
    <property type="term" value="P:lipopolysaccharide core region biosynthetic process"/>
    <property type="evidence" value="ECO:0007669"/>
    <property type="project" value="TreeGrafter"/>
</dbReference>
<proteinExistence type="predicted"/>
<keyword evidence="3" id="KW-0997">Cell inner membrane</keyword>
<organism evidence="11 12">
    <name type="scientific">Limnohabitans radicicola</name>
    <dbReference type="NCBI Taxonomy" id="2771427"/>
    <lineage>
        <taxon>Bacteria</taxon>
        <taxon>Pseudomonadati</taxon>
        <taxon>Pseudomonadota</taxon>
        <taxon>Betaproteobacteria</taxon>
        <taxon>Burkholderiales</taxon>
        <taxon>Comamonadaceae</taxon>
        <taxon>Limnohabitans</taxon>
    </lineage>
</organism>
<feature type="domain" description="Sulfatase N-terminal" evidence="9">
    <location>
        <begin position="238"/>
        <end position="529"/>
    </location>
</feature>
<feature type="transmembrane region" description="Helical" evidence="8">
    <location>
        <begin position="48"/>
        <end position="69"/>
    </location>
</feature>
<keyword evidence="5 8" id="KW-0812">Transmembrane</keyword>
<dbReference type="InterPro" id="IPR000917">
    <property type="entry name" value="Sulfatase_N"/>
</dbReference>
<protein>
    <submittedName>
        <fullName evidence="11">Phosphoethanolamine--lipid A transferase</fullName>
    </submittedName>
</protein>
<keyword evidence="2" id="KW-1003">Cell membrane</keyword>
<dbReference type="InterPro" id="IPR040423">
    <property type="entry name" value="PEA_transferase"/>
</dbReference>
<dbReference type="Gene3D" id="3.40.720.10">
    <property type="entry name" value="Alkaline Phosphatase, subunit A"/>
    <property type="match status" value="1"/>
</dbReference>
<evidence type="ECO:0000256" key="8">
    <source>
        <dbReference type="SAM" id="Phobius"/>
    </source>
</evidence>
<evidence type="ECO:0000313" key="11">
    <source>
        <dbReference type="EMBL" id="MBD8050505.1"/>
    </source>
</evidence>
<dbReference type="PANTHER" id="PTHR30443">
    <property type="entry name" value="INNER MEMBRANE PROTEIN"/>
    <property type="match status" value="1"/>
</dbReference>
<dbReference type="Proteomes" id="UP000647424">
    <property type="component" value="Unassembled WGS sequence"/>
</dbReference>
<dbReference type="PANTHER" id="PTHR30443:SF0">
    <property type="entry name" value="PHOSPHOETHANOLAMINE TRANSFERASE EPTA"/>
    <property type="match status" value="1"/>
</dbReference>
<name>A0A927FFJ5_9BURK</name>
<accession>A0A927FFJ5</accession>
<evidence type="ECO:0000256" key="7">
    <source>
        <dbReference type="ARBA" id="ARBA00023136"/>
    </source>
</evidence>